<accession>A0ACB9QXS0</accession>
<gene>
    <name evidence="1" type="ORF">MLD38_018574</name>
</gene>
<reference evidence="2" key="1">
    <citation type="journal article" date="2023" name="Front. Plant Sci.">
        <title>Chromosomal-level genome assembly of Melastoma candidum provides insights into trichome evolution.</title>
        <authorList>
            <person name="Zhong Y."/>
            <person name="Wu W."/>
            <person name="Sun C."/>
            <person name="Zou P."/>
            <person name="Liu Y."/>
            <person name="Dai S."/>
            <person name="Zhou R."/>
        </authorList>
    </citation>
    <scope>NUCLEOTIDE SEQUENCE [LARGE SCALE GENOMIC DNA]</scope>
</reference>
<dbReference type="Proteomes" id="UP001057402">
    <property type="component" value="Chromosome 5"/>
</dbReference>
<proteinExistence type="predicted"/>
<dbReference type="EMBL" id="CM042884">
    <property type="protein sequence ID" value="KAI4370204.1"/>
    <property type="molecule type" value="Genomic_DNA"/>
</dbReference>
<keyword evidence="2" id="KW-1185">Reference proteome</keyword>
<comment type="caution">
    <text evidence="1">The sequence shown here is derived from an EMBL/GenBank/DDBJ whole genome shotgun (WGS) entry which is preliminary data.</text>
</comment>
<organism evidence="1 2">
    <name type="scientific">Melastoma candidum</name>
    <dbReference type="NCBI Taxonomy" id="119954"/>
    <lineage>
        <taxon>Eukaryota</taxon>
        <taxon>Viridiplantae</taxon>
        <taxon>Streptophyta</taxon>
        <taxon>Embryophyta</taxon>
        <taxon>Tracheophyta</taxon>
        <taxon>Spermatophyta</taxon>
        <taxon>Magnoliopsida</taxon>
        <taxon>eudicotyledons</taxon>
        <taxon>Gunneridae</taxon>
        <taxon>Pentapetalae</taxon>
        <taxon>rosids</taxon>
        <taxon>malvids</taxon>
        <taxon>Myrtales</taxon>
        <taxon>Melastomataceae</taxon>
        <taxon>Melastomatoideae</taxon>
        <taxon>Melastomateae</taxon>
        <taxon>Melastoma</taxon>
    </lineage>
</organism>
<evidence type="ECO:0000313" key="2">
    <source>
        <dbReference type="Proteomes" id="UP001057402"/>
    </source>
</evidence>
<name>A0ACB9QXS0_9MYRT</name>
<protein>
    <submittedName>
        <fullName evidence="1">Uncharacterized protein</fullName>
    </submittedName>
</protein>
<evidence type="ECO:0000313" key="1">
    <source>
        <dbReference type="EMBL" id="KAI4370204.1"/>
    </source>
</evidence>
<sequence length="234" mass="26394">MLQHCHRDTRASIVVGDLEVIWGEVAAVAGDKGEEKEKQVYAEGHNLGAIVALYLCLYRPDRVKALVNMSVALTPRDQIVRPVNHSGKMTFKSQARSRLSSPRSARRESSRRCGSLQLHVQEAGFTGGLNYYHTIDHNWELTTPWTGAQINVPVKFIIGDEDLTYNTPGSKDFIFKGTLKEYVPLLDEVIMMEGVARFIHEERPQEVTQLIHGFFQKIQFGHAQSTARKPCCIM</sequence>